<name>A0A9Q3F8Y6_9BASI</name>
<protein>
    <submittedName>
        <fullName evidence="2">Uncharacterized protein</fullName>
    </submittedName>
</protein>
<evidence type="ECO:0000313" key="3">
    <source>
        <dbReference type="Proteomes" id="UP000765509"/>
    </source>
</evidence>
<organism evidence="2 3">
    <name type="scientific">Austropuccinia psidii MF-1</name>
    <dbReference type="NCBI Taxonomy" id="1389203"/>
    <lineage>
        <taxon>Eukaryota</taxon>
        <taxon>Fungi</taxon>
        <taxon>Dikarya</taxon>
        <taxon>Basidiomycota</taxon>
        <taxon>Pucciniomycotina</taxon>
        <taxon>Pucciniomycetes</taxon>
        <taxon>Pucciniales</taxon>
        <taxon>Sphaerophragmiaceae</taxon>
        <taxon>Austropuccinia</taxon>
    </lineage>
</organism>
<evidence type="ECO:0000313" key="2">
    <source>
        <dbReference type="EMBL" id="MBW0532412.1"/>
    </source>
</evidence>
<evidence type="ECO:0000256" key="1">
    <source>
        <dbReference type="SAM" id="MobiDB-lite"/>
    </source>
</evidence>
<accession>A0A9Q3F8Y6</accession>
<sequence>MVSIDGKEEHNAFKSRMEGKQPSTTQDSSKNSSSGHKQKFQCEKEATSSEQGQRQGASHKALQPGSQNPKDSAGFHGKCISNGQNNDGTTEKGGIQMKTSEIISEIFDSIPELYEAINDLKRHVLDTNSSICSNLKINNLILSQINETLICFEKLLRKTKSSNNDNSFGNKINEKSAIIK</sequence>
<gene>
    <name evidence="2" type="ORF">O181_072127</name>
</gene>
<feature type="compositionally biased region" description="Low complexity" evidence="1">
    <location>
        <begin position="23"/>
        <end position="34"/>
    </location>
</feature>
<keyword evidence="3" id="KW-1185">Reference proteome</keyword>
<dbReference type="AlphaFoldDB" id="A0A9Q3F8Y6"/>
<comment type="caution">
    <text evidence="2">The sequence shown here is derived from an EMBL/GenBank/DDBJ whole genome shotgun (WGS) entry which is preliminary data.</text>
</comment>
<dbReference type="Proteomes" id="UP000765509">
    <property type="component" value="Unassembled WGS sequence"/>
</dbReference>
<feature type="compositionally biased region" description="Basic and acidic residues" evidence="1">
    <location>
        <begin position="1"/>
        <end position="19"/>
    </location>
</feature>
<proteinExistence type="predicted"/>
<feature type="region of interest" description="Disordered" evidence="1">
    <location>
        <begin position="1"/>
        <end position="93"/>
    </location>
</feature>
<dbReference type="EMBL" id="AVOT02037711">
    <property type="protein sequence ID" value="MBW0532412.1"/>
    <property type="molecule type" value="Genomic_DNA"/>
</dbReference>
<reference evidence="2" key="1">
    <citation type="submission" date="2021-03" db="EMBL/GenBank/DDBJ databases">
        <title>Draft genome sequence of rust myrtle Austropuccinia psidii MF-1, a brazilian biotype.</title>
        <authorList>
            <person name="Quecine M.C."/>
            <person name="Pachon D.M.R."/>
            <person name="Bonatelli M.L."/>
            <person name="Correr F.H."/>
            <person name="Franceschini L.M."/>
            <person name="Leite T.F."/>
            <person name="Margarido G.R.A."/>
            <person name="Almeida C.A."/>
            <person name="Ferrarezi J.A."/>
            <person name="Labate C.A."/>
        </authorList>
    </citation>
    <scope>NUCLEOTIDE SEQUENCE</scope>
    <source>
        <strain evidence="2">MF-1</strain>
    </source>
</reference>